<sequence>MDAAESYSYPGEKPDLKDAFRLVKVQPGERGAPITVHLLTSSLHRCPQYEALSYAWGDSKQTEIINVVAFASRGNTSSMTPLSVTRSCAAALRRLRLPTKQRMLWIDAICIDQSAVPERNHQSGLMPRTYSKASSVVVYLGESSEAENSDDAMDWLGESQEYLLASAFQTVPGSIPSLLRWPWFERTWVLQEIQRASRATVVFGTREVSWEAFDELRYMVDNDSRAEPPPYAVTQANKGEMRQETWVPPYPVRLLNILQKTRYLEATDARDKLYAVLPLLDREDKRRNWTVDAGKRKHALFAIPKGDYSRSPA</sequence>
<dbReference type="Pfam" id="PF06985">
    <property type="entry name" value="HET"/>
    <property type="match status" value="1"/>
</dbReference>
<dbReference type="GeneID" id="24414781"/>
<dbReference type="Proteomes" id="UP000008782">
    <property type="component" value="Unassembled WGS sequence"/>
</dbReference>
<reference evidence="3" key="1">
    <citation type="journal article" date="2012" name="Nat. Genet.">
        <title>Lifestyle transitions in plant pathogenic Colletotrichum fungi deciphered by genome and transcriptome analyses.</title>
        <authorList>
            <person name="O'Connell R.J."/>
            <person name="Thon M.R."/>
            <person name="Hacquard S."/>
            <person name="Amyotte S.G."/>
            <person name="Kleemann J."/>
            <person name="Torres M.F."/>
            <person name="Damm U."/>
            <person name="Buiate E.A."/>
            <person name="Epstein L."/>
            <person name="Alkan N."/>
            <person name="Altmueller J."/>
            <person name="Alvarado-Balderrama L."/>
            <person name="Bauser C.A."/>
            <person name="Becker C."/>
            <person name="Birren B.W."/>
            <person name="Chen Z."/>
            <person name="Choi J."/>
            <person name="Crouch J.A."/>
            <person name="Duvick J.P."/>
            <person name="Farman M.A."/>
            <person name="Gan P."/>
            <person name="Heiman D."/>
            <person name="Henrissat B."/>
            <person name="Howard R.J."/>
            <person name="Kabbage M."/>
            <person name="Koch C."/>
            <person name="Kracher B."/>
            <person name="Kubo Y."/>
            <person name="Law A.D."/>
            <person name="Lebrun M.-H."/>
            <person name="Lee Y.-H."/>
            <person name="Miyara I."/>
            <person name="Moore N."/>
            <person name="Neumann U."/>
            <person name="Nordstroem K."/>
            <person name="Panaccione D.G."/>
            <person name="Panstruga R."/>
            <person name="Place M."/>
            <person name="Proctor R.H."/>
            <person name="Prusky D."/>
            <person name="Rech G."/>
            <person name="Reinhardt R."/>
            <person name="Rollins J.A."/>
            <person name="Rounsley S."/>
            <person name="Schardl C.L."/>
            <person name="Schwartz D.C."/>
            <person name="Shenoy N."/>
            <person name="Shirasu K."/>
            <person name="Sikhakolli U.R."/>
            <person name="Stueber K."/>
            <person name="Sukno S.A."/>
            <person name="Sweigard J.A."/>
            <person name="Takano Y."/>
            <person name="Takahara H."/>
            <person name="Trail F."/>
            <person name="van der Does H.C."/>
            <person name="Voll L.M."/>
            <person name="Will I."/>
            <person name="Young S."/>
            <person name="Zeng Q."/>
            <person name="Zhang J."/>
            <person name="Zhou S."/>
            <person name="Dickman M.B."/>
            <person name="Schulze-Lefert P."/>
            <person name="Ver Loren van Themaat E."/>
            <person name="Ma L.-J."/>
            <person name="Vaillancourt L.J."/>
        </authorList>
    </citation>
    <scope>NUCLEOTIDE SEQUENCE [LARGE SCALE GENOMIC DNA]</scope>
    <source>
        <strain evidence="3">M1.001 / M2 / FGSC 10212</strain>
    </source>
</reference>
<dbReference type="STRING" id="645133.E3QTW0"/>
<keyword evidence="3" id="KW-1185">Reference proteome</keyword>
<feature type="domain" description="Heterokaryon incompatibility" evidence="1">
    <location>
        <begin position="49"/>
        <end position="192"/>
    </location>
</feature>
<proteinExistence type="predicted"/>
<dbReference type="EMBL" id="GG697378">
    <property type="protein sequence ID" value="EFQ34272.1"/>
    <property type="molecule type" value="Genomic_DNA"/>
</dbReference>
<organism evidence="3">
    <name type="scientific">Colletotrichum graminicola (strain M1.001 / M2 / FGSC 10212)</name>
    <name type="common">Maize anthracnose fungus</name>
    <name type="synonym">Glomerella graminicola</name>
    <dbReference type="NCBI Taxonomy" id="645133"/>
    <lineage>
        <taxon>Eukaryota</taxon>
        <taxon>Fungi</taxon>
        <taxon>Dikarya</taxon>
        <taxon>Ascomycota</taxon>
        <taxon>Pezizomycotina</taxon>
        <taxon>Sordariomycetes</taxon>
        <taxon>Hypocreomycetidae</taxon>
        <taxon>Glomerellales</taxon>
        <taxon>Glomerellaceae</taxon>
        <taxon>Colletotrichum</taxon>
        <taxon>Colletotrichum graminicola species complex</taxon>
    </lineage>
</organism>
<gene>
    <name evidence="2" type="ORF">GLRG_09416</name>
</gene>
<dbReference type="HOGENOM" id="CLU_004184_3_4_1"/>
<dbReference type="VEuPathDB" id="FungiDB:GLRG_09416"/>
<dbReference type="PANTHER" id="PTHR24148:SF73">
    <property type="entry name" value="HET DOMAIN PROTEIN (AFU_ORTHOLOGUE AFUA_8G01020)"/>
    <property type="match status" value="1"/>
</dbReference>
<dbReference type="InterPro" id="IPR052895">
    <property type="entry name" value="HetReg/Transcr_Mod"/>
</dbReference>
<evidence type="ECO:0000313" key="2">
    <source>
        <dbReference type="EMBL" id="EFQ34272.1"/>
    </source>
</evidence>
<dbReference type="PANTHER" id="PTHR24148">
    <property type="entry name" value="ANKYRIN REPEAT DOMAIN-CONTAINING PROTEIN 39 HOMOLOG-RELATED"/>
    <property type="match status" value="1"/>
</dbReference>
<dbReference type="OrthoDB" id="194358at2759"/>
<protein>
    <submittedName>
        <fullName evidence="2">Heterokaryon incompatibility protein</fullName>
    </submittedName>
</protein>
<evidence type="ECO:0000313" key="3">
    <source>
        <dbReference type="Proteomes" id="UP000008782"/>
    </source>
</evidence>
<dbReference type="InterPro" id="IPR010730">
    <property type="entry name" value="HET"/>
</dbReference>
<evidence type="ECO:0000259" key="1">
    <source>
        <dbReference type="Pfam" id="PF06985"/>
    </source>
</evidence>
<accession>E3QTW0</accession>
<dbReference type="AlphaFoldDB" id="E3QTW0"/>
<dbReference type="RefSeq" id="XP_008098292.1">
    <property type="nucleotide sequence ID" value="XM_008100101.1"/>
</dbReference>
<dbReference type="eggNOG" id="ENOG502SNPI">
    <property type="taxonomic scope" value="Eukaryota"/>
</dbReference>
<name>E3QTW0_COLGM</name>